<evidence type="ECO:0000256" key="2">
    <source>
        <dbReference type="ARBA" id="ARBA00010801"/>
    </source>
</evidence>
<accession>A0A0N5B2P7</accession>
<comment type="subcellular location">
    <subcellularLocation>
        <location evidence="1">Nucleus</location>
    </subcellularLocation>
</comment>
<evidence type="ECO:0000256" key="1">
    <source>
        <dbReference type="ARBA" id="ARBA00004123"/>
    </source>
</evidence>
<dbReference type="PANTHER" id="PTHR12214:SF0">
    <property type="entry name" value="LD29489P"/>
    <property type="match status" value="1"/>
</dbReference>
<keyword evidence="6" id="KW-1185">Reference proteome</keyword>
<dbReference type="AlphaFoldDB" id="A0A0N5B2P7"/>
<dbReference type="PANTHER" id="PTHR12214">
    <property type="entry name" value="GC-RICH SEQUENCE DNA-BINDING FACTOR"/>
    <property type="match status" value="1"/>
</dbReference>
<dbReference type="InterPro" id="IPR012890">
    <property type="entry name" value="GCFC2-like"/>
</dbReference>
<evidence type="ECO:0000313" key="6">
    <source>
        <dbReference type="Proteomes" id="UP000046392"/>
    </source>
</evidence>
<keyword evidence="3" id="KW-0539">Nucleus</keyword>
<reference evidence="7" key="1">
    <citation type="submission" date="2017-02" db="UniProtKB">
        <authorList>
            <consortium name="WormBaseParasite"/>
        </authorList>
    </citation>
    <scope>IDENTIFICATION</scope>
</reference>
<organism evidence="6 7">
    <name type="scientific">Strongyloides papillosus</name>
    <name type="common">Intestinal threadworm</name>
    <dbReference type="NCBI Taxonomy" id="174720"/>
    <lineage>
        <taxon>Eukaryota</taxon>
        <taxon>Metazoa</taxon>
        <taxon>Ecdysozoa</taxon>
        <taxon>Nematoda</taxon>
        <taxon>Chromadorea</taxon>
        <taxon>Rhabditida</taxon>
        <taxon>Tylenchina</taxon>
        <taxon>Panagrolaimomorpha</taxon>
        <taxon>Strongyloidoidea</taxon>
        <taxon>Strongyloididae</taxon>
        <taxon>Strongyloides</taxon>
    </lineage>
</organism>
<proteinExistence type="inferred from homology"/>
<comment type="similarity">
    <text evidence="2">Belongs to the GCF family.</text>
</comment>
<name>A0A0N5B2P7_STREA</name>
<dbReference type="WBParaSite" id="SPAL_0000035100.1">
    <property type="protein sequence ID" value="SPAL_0000035100.1"/>
    <property type="gene ID" value="SPAL_0000035100"/>
</dbReference>
<evidence type="ECO:0000256" key="4">
    <source>
        <dbReference type="SAM" id="MobiDB-lite"/>
    </source>
</evidence>
<dbReference type="GO" id="GO:0000398">
    <property type="term" value="P:mRNA splicing, via spliceosome"/>
    <property type="evidence" value="ECO:0007669"/>
    <property type="project" value="InterPro"/>
</dbReference>
<feature type="compositionally biased region" description="Basic residues" evidence="4">
    <location>
        <begin position="1"/>
        <end position="11"/>
    </location>
</feature>
<dbReference type="GO" id="GO:0003677">
    <property type="term" value="F:DNA binding"/>
    <property type="evidence" value="ECO:0007669"/>
    <property type="project" value="InterPro"/>
</dbReference>
<dbReference type="Proteomes" id="UP000046392">
    <property type="component" value="Unplaced"/>
</dbReference>
<dbReference type="Pfam" id="PF07842">
    <property type="entry name" value="GCFC"/>
    <property type="match status" value="1"/>
</dbReference>
<dbReference type="InterPro" id="IPR022783">
    <property type="entry name" value="GCFC_dom"/>
</dbReference>
<feature type="region of interest" description="Disordered" evidence="4">
    <location>
        <begin position="184"/>
        <end position="219"/>
    </location>
</feature>
<evidence type="ECO:0000313" key="7">
    <source>
        <dbReference type="WBParaSite" id="SPAL_0000035100.1"/>
    </source>
</evidence>
<protein>
    <submittedName>
        <fullName evidence="7">GCFC domain-containing protein</fullName>
    </submittedName>
</protein>
<dbReference type="GO" id="GO:0005634">
    <property type="term" value="C:nucleus"/>
    <property type="evidence" value="ECO:0007669"/>
    <property type="project" value="UniProtKB-SubCell"/>
</dbReference>
<evidence type="ECO:0000256" key="3">
    <source>
        <dbReference type="ARBA" id="ARBA00023242"/>
    </source>
</evidence>
<evidence type="ECO:0000259" key="5">
    <source>
        <dbReference type="Pfam" id="PF07842"/>
    </source>
</evidence>
<feature type="compositionally biased region" description="Polar residues" evidence="4">
    <location>
        <begin position="27"/>
        <end position="46"/>
    </location>
</feature>
<dbReference type="STRING" id="174720.A0A0N5B2P7"/>
<feature type="region of interest" description="Disordered" evidence="4">
    <location>
        <begin position="1"/>
        <end position="55"/>
    </location>
</feature>
<sequence>MFRKPKNKRNIRQKEENVDGDEDEVNIQLSNLVTSRRPVSSFNNAPKNDDDTDKVSELLRRTVVAYNDNEDDEIDEFKIKKKNPKKRYEKYKESLNNYSNKQDEKPENISNDISTYINKTDDVVIINESTDTDVIFLGEEMEVDDSEDIVNKEEILKLKELREKKRKDLRNGYIPLDEGEIITINSDDDSDIDNGDDNNKKDDEDESNEGSTTDSSIDFEAEQMSKVIKKKQIVEAKFKDKRNKIVMGGRFDSNEMFDAQNPDDDDYENRTYIDINFELDNEPQRDIKTIIEDLTGKCRILQDKYDELIKVQEHIKRDEENCRERVDFLESNKELNISKCVKYKDLKIYIDTLLECINTKIDLIKDLEKKFIQILKERNSKVISLRKEMLKAEVDLHTVQLKNNHLNEIDRANLLLCRNFEGASGIGSNQFEPDTLDNSTRMILENEIRLADAKLEESFNDTQPIYYDIKTIIIKILEWIEIDEKGFNECNAYQHIWKFVAPYVRKEIIKWNPLFDELNFKYNKFEWYEKLLRVGIDERLIIDRNHEYIVNLIPSIMANVVLPKLTEIIKEVWDPYSSGQCQRLANVLFNILNETPTLNSSTEVLNNLLQVIKDKFEECIDESLIDIEFTGTDYLITSNRCQPLIDKNHNVANNLVNNILYFKFLLSNHVINSLINDKIAKKYRISSLEKYLL</sequence>
<feature type="domain" description="GCF C-terminal" evidence="5">
    <location>
        <begin position="478"/>
        <end position="622"/>
    </location>
</feature>
<feature type="compositionally biased region" description="Acidic residues" evidence="4">
    <location>
        <begin position="186"/>
        <end position="196"/>
    </location>
</feature>